<dbReference type="Pfam" id="PF01547">
    <property type="entry name" value="SBP_bac_1"/>
    <property type="match status" value="1"/>
</dbReference>
<dbReference type="InterPro" id="IPR006311">
    <property type="entry name" value="TAT_signal"/>
</dbReference>
<dbReference type="AlphaFoldDB" id="A0A6L9SGD2"/>
<dbReference type="PROSITE" id="PS51318">
    <property type="entry name" value="TAT"/>
    <property type="match status" value="1"/>
</dbReference>
<dbReference type="InterPro" id="IPR006059">
    <property type="entry name" value="SBP"/>
</dbReference>
<accession>A0A6L9SGD2</accession>
<dbReference type="PANTHER" id="PTHR43649">
    <property type="entry name" value="ARABINOSE-BINDING PROTEIN-RELATED"/>
    <property type="match status" value="1"/>
</dbReference>
<name>A0A6L9SGD2_9ACTN</name>
<dbReference type="RefSeq" id="WP_163744527.1">
    <property type="nucleotide sequence ID" value="NZ_JAAGOA010000030.1"/>
</dbReference>
<dbReference type="PANTHER" id="PTHR43649:SF14">
    <property type="entry name" value="BLR3389 PROTEIN"/>
    <property type="match status" value="1"/>
</dbReference>
<dbReference type="EMBL" id="JAAGOA010000030">
    <property type="protein sequence ID" value="NEE04203.1"/>
    <property type="molecule type" value="Genomic_DNA"/>
</dbReference>
<evidence type="ECO:0000313" key="2">
    <source>
        <dbReference type="Proteomes" id="UP000475214"/>
    </source>
</evidence>
<proteinExistence type="predicted"/>
<dbReference type="Gene3D" id="3.40.190.10">
    <property type="entry name" value="Periplasmic binding protein-like II"/>
    <property type="match status" value="2"/>
</dbReference>
<protein>
    <submittedName>
        <fullName evidence="1">Extracellular solute-binding protein</fullName>
    </submittedName>
</protein>
<sequence>MSATTRSPAMTRSTPTIDRRTVLRWASGLGAAAILPSCARGTLTRAAPGDDVTLNNDNPTWAPGFESAGEVLRAKTGHGFAIRAVPDVSSYQQVVRMSAQTDSTTDLVKWWNGYRLQDVARAEIFADLTAAWDEAERNGWVDPSLRESFSYDGKPYAVPIYQSYYAVFYSRPAYQRLGLEVPQDWDQFIANAQALRDDGVTPILSAGASSWESLIWFQQLLIGLDPDFYAALTEGAASYTDDTAQEAMAIWADMYEQKLFSPPDSQVTELPGRFAEGSVGMNLHGVWNANAFAQAGVDEDTFGLFLLPAVAATAPPAVVTESGALAVTVNAHKMTEALEVAGAWLDTDVQQAWVDFLSDLSANPSALPPVQPVQDLAAQIEQASPVLATRYWEASPPVLVEGNVEELSAFMTEPTLAMAKSTLQRMQNRADAEWDRWSM</sequence>
<gene>
    <name evidence="1" type="ORF">G1H10_28935</name>
</gene>
<organism evidence="1 2">
    <name type="scientific">Phytoactinopolyspora halotolerans</name>
    <dbReference type="NCBI Taxonomy" id="1981512"/>
    <lineage>
        <taxon>Bacteria</taxon>
        <taxon>Bacillati</taxon>
        <taxon>Actinomycetota</taxon>
        <taxon>Actinomycetes</taxon>
        <taxon>Jiangellales</taxon>
        <taxon>Jiangellaceae</taxon>
        <taxon>Phytoactinopolyspora</taxon>
    </lineage>
</organism>
<dbReference type="SUPFAM" id="SSF53850">
    <property type="entry name" value="Periplasmic binding protein-like II"/>
    <property type="match status" value="1"/>
</dbReference>
<dbReference type="Proteomes" id="UP000475214">
    <property type="component" value="Unassembled WGS sequence"/>
</dbReference>
<comment type="caution">
    <text evidence="1">The sequence shown here is derived from an EMBL/GenBank/DDBJ whole genome shotgun (WGS) entry which is preliminary data.</text>
</comment>
<evidence type="ECO:0000313" key="1">
    <source>
        <dbReference type="EMBL" id="NEE04203.1"/>
    </source>
</evidence>
<reference evidence="1 2" key="1">
    <citation type="submission" date="2020-02" db="EMBL/GenBank/DDBJ databases">
        <authorList>
            <person name="Li X.-J."/>
            <person name="Han X.-M."/>
        </authorList>
    </citation>
    <scope>NUCLEOTIDE SEQUENCE [LARGE SCALE GENOMIC DNA]</scope>
    <source>
        <strain evidence="1 2">CCTCC AB 2017055</strain>
    </source>
</reference>
<dbReference type="InterPro" id="IPR050490">
    <property type="entry name" value="Bact_solute-bd_prot1"/>
</dbReference>
<keyword evidence="2" id="KW-1185">Reference proteome</keyword>